<organism evidence="2 3">
    <name type="scientific">Camelus dromedarius</name>
    <name type="common">Dromedary</name>
    <name type="synonym">Arabian camel</name>
    <dbReference type="NCBI Taxonomy" id="9838"/>
    <lineage>
        <taxon>Eukaryota</taxon>
        <taxon>Metazoa</taxon>
        <taxon>Chordata</taxon>
        <taxon>Craniata</taxon>
        <taxon>Vertebrata</taxon>
        <taxon>Euteleostomi</taxon>
        <taxon>Mammalia</taxon>
        <taxon>Eutheria</taxon>
        <taxon>Laurasiatheria</taxon>
        <taxon>Artiodactyla</taxon>
        <taxon>Tylopoda</taxon>
        <taxon>Camelidae</taxon>
        <taxon>Camelus</taxon>
    </lineage>
</organism>
<reference evidence="2 3" key="1">
    <citation type="journal article" date="2019" name="Mol. Ecol. Resour.">
        <title>Improving Illumina assemblies with Hi-C and long reads: an example with the North African dromedary.</title>
        <authorList>
            <person name="Elbers J.P."/>
            <person name="Rogers M.F."/>
            <person name="Perelman P.L."/>
            <person name="Proskuryakova A.A."/>
            <person name="Serdyukova N.A."/>
            <person name="Johnson W.E."/>
            <person name="Horin P."/>
            <person name="Corander J."/>
            <person name="Murphy D."/>
            <person name="Burger P.A."/>
        </authorList>
    </citation>
    <scope>NUCLEOTIDE SEQUENCE [LARGE SCALE GENOMIC DNA]</scope>
    <source>
        <strain evidence="2">Drom800</strain>
        <tissue evidence="2">Blood</tissue>
    </source>
</reference>
<feature type="region of interest" description="Disordered" evidence="1">
    <location>
        <begin position="1"/>
        <end position="21"/>
    </location>
</feature>
<sequence length="197" mass="22369">PPSVGLGDSEVSSSSGPVGTSRISQKCKCSSVCSTQSCSIFYLFSSGSSGIPVKLVTNLFNLDLPQDWQLYQYHVTYNPDIESRRLRIALLYNHRELSNKAKAFDGVILFLSQKLEDKVLVHFKYFFFQVTELSSETRRGETVKMTITLTRELPASSPVCIQVFNIIFKKILKRLSMYQIGRNFYKPSDPVEIPQHK</sequence>
<accession>A0A5N4DMN8</accession>
<comment type="caution">
    <text evidence="2">The sequence shown here is derived from an EMBL/GenBank/DDBJ whole genome shotgun (WGS) entry which is preliminary data.</text>
</comment>
<name>A0A5N4DMN8_CAMDR</name>
<feature type="compositionally biased region" description="Polar residues" evidence="1">
    <location>
        <begin position="10"/>
        <end position="21"/>
    </location>
</feature>
<evidence type="ECO:0000256" key="1">
    <source>
        <dbReference type="SAM" id="MobiDB-lite"/>
    </source>
</evidence>
<gene>
    <name evidence="2" type="ORF">Cadr_000015432</name>
</gene>
<dbReference type="Proteomes" id="UP000299084">
    <property type="component" value="Unassembled WGS sequence"/>
</dbReference>
<dbReference type="SUPFAM" id="SSF101690">
    <property type="entry name" value="PAZ domain"/>
    <property type="match status" value="1"/>
</dbReference>
<keyword evidence="3" id="KW-1185">Reference proteome</keyword>
<dbReference type="AlphaFoldDB" id="A0A5N4DMN8"/>
<dbReference type="InterPro" id="IPR036085">
    <property type="entry name" value="PAZ_dom_sf"/>
</dbReference>
<dbReference type="EMBL" id="JWIN03000010">
    <property type="protein sequence ID" value="KAB1272422.1"/>
    <property type="molecule type" value="Genomic_DNA"/>
</dbReference>
<feature type="non-terminal residue" evidence="2">
    <location>
        <position position="1"/>
    </location>
</feature>
<proteinExistence type="predicted"/>
<dbReference type="Pfam" id="PF23278">
    <property type="entry name" value="Piwi_N"/>
    <property type="match status" value="1"/>
</dbReference>
<evidence type="ECO:0000313" key="2">
    <source>
        <dbReference type="EMBL" id="KAB1272422.1"/>
    </source>
</evidence>
<evidence type="ECO:0000313" key="3">
    <source>
        <dbReference type="Proteomes" id="UP000299084"/>
    </source>
</evidence>
<protein>
    <submittedName>
        <fullName evidence="2">Piwi-like protein 4</fullName>
    </submittedName>
</protein>